<dbReference type="Gene3D" id="3.30.1330.60">
    <property type="entry name" value="OmpA-like domain"/>
    <property type="match status" value="1"/>
</dbReference>
<comment type="subcellular location">
    <subcellularLocation>
        <location evidence="1">Cell outer membrane</location>
    </subcellularLocation>
</comment>
<evidence type="ECO:0000313" key="8">
    <source>
        <dbReference type="Proteomes" id="UP001595607"/>
    </source>
</evidence>
<dbReference type="PRINTS" id="PR01023">
    <property type="entry name" value="NAFLGMOTY"/>
</dbReference>
<reference evidence="8" key="1">
    <citation type="journal article" date="2019" name="Int. J. Syst. Evol. Microbiol.">
        <title>The Global Catalogue of Microorganisms (GCM) 10K type strain sequencing project: providing services to taxonomists for standard genome sequencing and annotation.</title>
        <authorList>
            <consortium name="The Broad Institute Genomics Platform"/>
            <consortium name="The Broad Institute Genome Sequencing Center for Infectious Disease"/>
            <person name="Wu L."/>
            <person name="Ma J."/>
        </authorList>
    </citation>
    <scope>NUCLEOTIDE SEQUENCE [LARGE SCALE GENOMIC DNA]</scope>
    <source>
        <strain evidence="8">KCTC 22245</strain>
    </source>
</reference>
<evidence type="ECO:0000256" key="4">
    <source>
        <dbReference type="PROSITE-ProRule" id="PRU00473"/>
    </source>
</evidence>
<proteinExistence type="predicted"/>
<keyword evidence="8" id="KW-1185">Reference proteome</keyword>
<evidence type="ECO:0000256" key="1">
    <source>
        <dbReference type="ARBA" id="ARBA00004442"/>
    </source>
</evidence>
<dbReference type="PRINTS" id="PR01021">
    <property type="entry name" value="OMPADOMAIN"/>
</dbReference>
<dbReference type="InterPro" id="IPR039567">
    <property type="entry name" value="Gly-zipper"/>
</dbReference>
<dbReference type="Pfam" id="PF00691">
    <property type="entry name" value="OmpA"/>
    <property type="match status" value="1"/>
</dbReference>
<dbReference type="InterPro" id="IPR006665">
    <property type="entry name" value="OmpA-like"/>
</dbReference>
<dbReference type="EMBL" id="JBHRVA010000002">
    <property type="protein sequence ID" value="MFC3302252.1"/>
    <property type="molecule type" value="Genomic_DNA"/>
</dbReference>
<dbReference type="CDD" id="cd07185">
    <property type="entry name" value="OmpA_C-like"/>
    <property type="match status" value="1"/>
</dbReference>
<feature type="domain" description="OmpA-like" evidence="6">
    <location>
        <begin position="104"/>
        <end position="221"/>
    </location>
</feature>
<dbReference type="PANTHER" id="PTHR30329">
    <property type="entry name" value="STATOR ELEMENT OF FLAGELLAR MOTOR COMPLEX"/>
    <property type="match status" value="1"/>
</dbReference>
<dbReference type="SUPFAM" id="SSF103088">
    <property type="entry name" value="OmpA-like"/>
    <property type="match status" value="1"/>
</dbReference>
<feature type="chain" id="PRO_5045612851" evidence="5">
    <location>
        <begin position="18"/>
        <end position="222"/>
    </location>
</feature>
<evidence type="ECO:0000256" key="5">
    <source>
        <dbReference type="SAM" id="SignalP"/>
    </source>
</evidence>
<organism evidence="7 8">
    <name type="scientific">Parvularcula lutaonensis</name>
    <dbReference type="NCBI Taxonomy" id="491923"/>
    <lineage>
        <taxon>Bacteria</taxon>
        <taxon>Pseudomonadati</taxon>
        <taxon>Pseudomonadota</taxon>
        <taxon>Alphaproteobacteria</taxon>
        <taxon>Parvularculales</taxon>
        <taxon>Parvularculaceae</taxon>
        <taxon>Parvularcula</taxon>
    </lineage>
</organism>
<dbReference type="Proteomes" id="UP001595607">
    <property type="component" value="Unassembled WGS sequence"/>
</dbReference>
<comment type="caution">
    <text evidence="7">The sequence shown here is derived from an EMBL/GenBank/DDBJ whole genome shotgun (WGS) entry which is preliminary data.</text>
</comment>
<dbReference type="InterPro" id="IPR006664">
    <property type="entry name" value="OMP_bac"/>
</dbReference>
<name>A0ABV7MBT8_9PROT</name>
<evidence type="ECO:0000256" key="3">
    <source>
        <dbReference type="ARBA" id="ARBA00023237"/>
    </source>
</evidence>
<dbReference type="InterPro" id="IPR050330">
    <property type="entry name" value="Bact_OuterMem_StrucFunc"/>
</dbReference>
<keyword evidence="3" id="KW-0998">Cell outer membrane</keyword>
<protein>
    <submittedName>
        <fullName evidence="7">OmpA family protein</fullName>
    </submittedName>
</protein>
<evidence type="ECO:0000259" key="6">
    <source>
        <dbReference type="PROSITE" id="PS51123"/>
    </source>
</evidence>
<dbReference type="Pfam" id="PF13488">
    <property type="entry name" value="Gly-zipper_Omp"/>
    <property type="match status" value="1"/>
</dbReference>
<dbReference type="PANTHER" id="PTHR30329:SF21">
    <property type="entry name" value="LIPOPROTEIN YIAD-RELATED"/>
    <property type="match status" value="1"/>
</dbReference>
<dbReference type="RefSeq" id="WP_189570344.1">
    <property type="nucleotide sequence ID" value="NZ_BMXU01000001.1"/>
</dbReference>
<sequence>MKKLVIAAALSAPMVIAGCTTNPYTGEQQSSKTARNAVIGAAGGAIVGAVIGNNTGGGDATKGAIIGATTGGLTGGAIGVYQDRQEARLRQELEATGVRVVRNGNDITLIMPGNITFGTNEATIRPDFYATLNSVAKVIQEFDKTMVLVQGHTDSTGSDAYNDQLSVRRAEAVGNYLVAQGVPPVRIEAQGFGERQPIADNSTESGRAMNRRVEIKLVPIQA</sequence>
<dbReference type="InterPro" id="IPR036737">
    <property type="entry name" value="OmpA-like_sf"/>
</dbReference>
<keyword evidence="2 4" id="KW-0472">Membrane</keyword>
<accession>A0ABV7MBT8</accession>
<evidence type="ECO:0000313" key="7">
    <source>
        <dbReference type="EMBL" id="MFC3302252.1"/>
    </source>
</evidence>
<keyword evidence="5" id="KW-0732">Signal</keyword>
<evidence type="ECO:0000256" key="2">
    <source>
        <dbReference type="ARBA" id="ARBA00023136"/>
    </source>
</evidence>
<dbReference type="PROSITE" id="PS51123">
    <property type="entry name" value="OMPA_2"/>
    <property type="match status" value="1"/>
</dbReference>
<feature type="signal peptide" evidence="5">
    <location>
        <begin position="1"/>
        <end position="17"/>
    </location>
</feature>
<dbReference type="PROSITE" id="PS51257">
    <property type="entry name" value="PROKAR_LIPOPROTEIN"/>
    <property type="match status" value="1"/>
</dbReference>
<gene>
    <name evidence="7" type="ORF">ACFONP_05845</name>
</gene>